<organism evidence="6 7">
    <name type="scientific">Priestia aryabhattai</name>
    <name type="common">Bacillus aryabhattai</name>
    <dbReference type="NCBI Taxonomy" id="412384"/>
    <lineage>
        <taxon>Bacteria</taxon>
        <taxon>Bacillati</taxon>
        <taxon>Bacillota</taxon>
        <taxon>Bacilli</taxon>
        <taxon>Bacillales</taxon>
        <taxon>Bacillaceae</taxon>
        <taxon>Priestia</taxon>
    </lineage>
</organism>
<dbReference type="SUPFAM" id="SSF51905">
    <property type="entry name" value="FAD/NAD(P)-binding domain"/>
    <property type="match status" value="1"/>
</dbReference>
<protein>
    <submittedName>
        <fullName evidence="6">NAD(P)/FAD-dependent oxidoreductase</fullName>
    </submittedName>
</protein>
<dbReference type="Proteomes" id="UP001269400">
    <property type="component" value="Unassembled WGS sequence"/>
</dbReference>
<reference evidence="6" key="2">
    <citation type="submission" date="2022-12" db="EMBL/GenBank/DDBJ databases">
        <authorList>
            <person name="Dechsakulwatana C."/>
            <person name="Rungsihiranrut A."/>
            <person name="Muangchinda C."/>
            <person name="Ningthoujam R."/>
            <person name="Klankeo P."/>
            <person name="Pinyakong O."/>
        </authorList>
    </citation>
    <scope>NUCLEOTIDE SEQUENCE</scope>
    <source>
        <strain evidence="6">TL01-2</strain>
    </source>
</reference>
<evidence type="ECO:0000259" key="5">
    <source>
        <dbReference type="Pfam" id="PF07992"/>
    </source>
</evidence>
<keyword evidence="3" id="KW-0285">Flavoprotein</keyword>
<gene>
    <name evidence="6" type="ORF">O0Q50_24065</name>
</gene>
<name>A0AAX6NFH6_PRIAR</name>
<dbReference type="EMBL" id="JAPTGD010000003">
    <property type="protein sequence ID" value="MDU9694265.1"/>
    <property type="molecule type" value="Genomic_DNA"/>
</dbReference>
<dbReference type="PRINTS" id="PR00368">
    <property type="entry name" value="FADPNR"/>
</dbReference>
<dbReference type="AlphaFoldDB" id="A0AAX6NFH6"/>
<dbReference type="RefSeq" id="WP_140451545.1">
    <property type="nucleotide sequence ID" value="NZ_JAPTGD010000003.1"/>
</dbReference>
<evidence type="ECO:0000313" key="7">
    <source>
        <dbReference type="Proteomes" id="UP001269400"/>
    </source>
</evidence>
<dbReference type="InterPro" id="IPR036188">
    <property type="entry name" value="FAD/NAD-bd_sf"/>
</dbReference>
<evidence type="ECO:0000256" key="2">
    <source>
        <dbReference type="ARBA" id="ARBA00011738"/>
    </source>
</evidence>
<evidence type="ECO:0000256" key="4">
    <source>
        <dbReference type="ARBA" id="ARBA00023002"/>
    </source>
</evidence>
<dbReference type="InterPro" id="IPR023753">
    <property type="entry name" value="FAD/NAD-binding_dom"/>
</dbReference>
<sequence length="312" mass="34362">MRHVDVLIIGGGPAGISAAIWCKRLGIDCLLLEEQSQLGGQLFNIFNEIIDYPGMRTKNGIEMQREMVKHFVEMDCLYEVNTKVLFIDERSKTVKVKKQAKEQEICYTYLILATGSSQRKLGVPGEQQMIDRGEVYSASADGERLKGKTVAIIGGGDRAFEGAHLLSSQAREVYLIHRSTRFKAREQYVERVVSNPGIKVMTDTEVTAIHGDRHVTSIDLESKNEEYYKSKNLLVDAVLIRLGVAPNVELIKGKVATAQNGLIVTDEVHQSSNPFIYAIGDACTTPLFSSISSSAGQGTIVAKHISSLLTET</sequence>
<dbReference type="PRINTS" id="PR00469">
    <property type="entry name" value="PNDRDTASEII"/>
</dbReference>
<dbReference type="PANTHER" id="PTHR48105">
    <property type="entry name" value="THIOREDOXIN REDUCTASE 1-RELATED-RELATED"/>
    <property type="match status" value="1"/>
</dbReference>
<evidence type="ECO:0000256" key="1">
    <source>
        <dbReference type="ARBA" id="ARBA00001974"/>
    </source>
</evidence>
<dbReference type="GO" id="GO:0016491">
    <property type="term" value="F:oxidoreductase activity"/>
    <property type="evidence" value="ECO:0007669"/>
    <property type="project" value="UniProtKB-KW"/>
</dbReference>
<dbReference type="Pfam" id="PF07992">
    <property type="entry name" value="Pyr_redox_2"/>
    <property type="match status" value="1"/>
</dbReference>
<evidence type="ECO:0000313" key="6">
    <source>
        <dbReference type="EMBL" id="MDU9694265.1"/>
    </source>
</evidence>
<reference evidence="6" key="1">
    <citation type="journal article" date="2022" name="J Environ Chem Eng">
        <title>Biodegradation of petroleum oil using a constructed nonpathogenic and heavy metal-tolerant bacterial consortium isolated from marine sponges.</title>
        <authorList>
            <person name="Dechsakulwatana C."/>
            <person name="Rungsihiranrut A."/>
            <person name="Muangchinda C."/>
            <person name="Ningthoujam R."/>
            <person name="Klankeo P."/>
            <person name="Pinyakong O."/>
        </authorList>
    </citation>
    <scope>NUCLEOTIDE SEQUENCE</scope>
    <source>
        <strain evidence="6">TL01-2</strain>
    </source>
</reference>
<accession>A0AAX6NFH6</accession>
<feature type="domain" description="FAD/NAD(P)-binding" evidence="5">
    <location>
        <begin position="5"/>
        <end position="286"/>
    </location>
</feature>
<dbReference type="InterPro" id="IPR050097">
    <property type="entry name" value="Ferredoxin-NADP_redctase_2"/>
</dbReference>
<dbReference type="Gene3D" id="3.50.50.60">
    <property type="entry name" value="FAD/NAD(P)-binding domain"/>
    <property type="match status" value="2"/>
</dbReference>
<proteinExistence type="predicted"/>
<keyword evidence="4" id="KW-0560">Oxidoreductase</keyword>
<comment type="caution">
    <text evidence="6">The sequence shown here is derived from an EMBL/GenBank/DDBJ whole genome shotgun (WGS) entry which is preliminary data.</text>
</comment>
<comment type="subunit">
    <text evidence="2">Homodimer.</text>
</comment>
<evidence type="ECO:0000256" key="3">
    <source>
        <dbReference type="ARBA" id="ARBA00022630"/>
    </source>
</evidence>
<comment type="cofactor">
    <cofactor evidence="1">
        <name>FAD</name>
        <dbReference type="ChEBI" id="CHEBI:57692"/>
    </cofactor>
</comment>